<dbReference type="OrthoDB" id="3649016at2759"/>
<proteinExistence type="predicted"/>
<dbReference type="SUPFAM" id="SSF53955">
    <property type="entry name" value="Lysozyme-like"/>
    <property type="match status" value="1"/>
</dbReference>
<evidence type="ECO:0000313" key="2">
    <source>
        <dbReference type="Proteomes" id="UP000016931"/>
    </source>
</evidence>
<evidence type="ECO:0008006" key="3">
    <source>
        <dbReference type="Google" id="ProtNLM"/>
    </source>
</evidence>
<evidence type="ECO:0000313" key="1">
    <source>
        <dbReference type="EMBL" id="EMF14427.1"/>
    </source>
</evidence>
<reference evidence="1 2" key="1">
    <citation type="journal article" date="2012" name="PLoS Pathog.">
        <title>Diverse lifestyles and strategies of plant pathogenesis encoded in the genomes of eighteen Dothideomycetes fungi.</title>
        <authorList>
            <person name="Ohm R.A."/>
            <person name="Feau N."/>
            <person name="Henrissat B."/>
            <person name="Schoch C.L."/>
            <person name="Horwitz B.A."/>
            <person name="Barry K.W."/>
            <person name="Condon B.J."/>
            <person name="Copeland A.C."/>
            <person name="Dhillon B."/>
            <person name="Glaser F."/>
            <person name="Hesse C.N."/>
            <person name="Kosti I."/>
            <person name="LaButti K."/>
            <person name="Lindquist E.A."/>
            <person name="Lucas S."/>
            <person name="Salamov A.A."/>
            <person name="Bradshaw R.E."/>
            <person name="Ciuffetti L."/>
            <person name="Hamelin R.C."/>
            <person name="Kema G.H.J."/>
            <person name="Lawrence C."/>
            <person name="Scott J.A."/>
            <person name="Spatafora J.W."/>
            <person name="Turgeon B.G."/>
            <person name="de Wit P.J.G.M."/>
            <person name="Zhong S."/>
            <person name="Goodwin S.B."/>
            <person name="Grigoriev I.V."/>
        </authorList>
    </citation>
    <scope>NUCLEOTIDE SEQUENCE [LARGE SCALE GENOMIC DNA]</scope>
    <source>
        <strain evidence="1 2">SO2202</strain>
    </source>
</reference>
<dbReference type="EMBL" id="KB456262">
    <property type="protein sequence ID" value="EMF14427.1"/>
    <property type="molecule type" value="Genomic_DNA"/>
</dbReference>
<accession>M3B3U9</accession>
<dbReference type="eggNOG" id="ENOG502R98F">
    <property type="taxonomic scope" value="Eukaryota"/>
</dbReference>
<dbReference type="AlphaFoldDB" id="M3B3U9"/>
<dbReference type="HOGENOM" id="CLU_1332671_0_0_1"/>
<sequence>MPRSSSCEYDVQAPPAFTESMQLQWCGMITNEVAGLKQQEAISTVLPLVDAMYKQANIQADPESAFPNLDQLTQEPSAHAALTQMKANYPLSGSMDLTEENIRTVYGDHIQAACAETGVPEDIIVTMIWVESKGHPLVYGALTQMDHVAWGRMMDKNVNLKNRYMPGDNIMAAAMYLRESKDTFDCDWQTAYTQHYQDPTAKARGY</sequence>
<organism evidence="1 2">
    <name type="scientific">Sphaerulina musiva (strain SO2202)</name>
    <name type="common">Poplar stem canker fungus</name>
    <name type="synonym">Septoria musiva</name>
    <dbReference type="NCBI Taxonomy" id="692275"/>
    <lineage>
        <taxon>Eukaryota</taxon>
        <taxon>Fungi</taxon>
        <taxon>Dikarya</taxon>
        <taxon>Ascomycota</taxon>
        <taxon>Pezizomycotina</taxon>
        <taxon>Dothideomycetes</taxon>
        <taxon>Dothideomycetidae</taxon>
        <taxon>Mycosphaerellales</taxon>
        <taxon>Mycosphaerellaceae</taxon>
        <taxon>Sphaerulina</taxon>
    </lineage>
</organism>
<protein>
    <recommendedName>
        <fullName evidence="3">Transglycosylase SLT domain-containing protein</fullName>
    </recommendedName>
</protein>
<dbReference type="RefSeq" id="XP_016762548.1">
    <property type="nucleotide sequence ID" value="XM_016908766.1"/>
</dbReference>
<dbReference type="Proteomes" id="UP000016931">
    <property type="component" value="Unassembled WGS sequence"/>
</dbReference>
<keyword evidence="2" id="KW-1185">Reference proteome</keyword>
<name>M3B3U9_SPHMS</name>
<dbReference type="Gene3D" id="1.10.530.10">
    <property type="match status" value="1"/>
</dbReference>
<dbReference type="GeneID" id="27905903"/>
<dbReference type="OMA" id="YKQANIQ"/>
<gene>
    <name evidence="1" type="ORF">SEPMUDRAFT_39986</name>
</gene>
<dbReference type="InterPro" id="IPR023346">
    <property type="entry name" value="Lysozyme-like_dom_sf"/>
</dbReference>